<evidence type="ECO:0000313" key="5">
    <source>
        <dbReference type="Proteomes" id="UP000269221"/>
    </source>
</evidence>
<proteinExistence type="predicted"/>
<comment type="caution">
    <text evidence="4">The sequence shown here is derived from an EMBL/GenBank/DDBJ whole genome shotgun (WGS) entry which is preliminary data.</text>
</comment>
<dbReference type="AlphaFoldDB" id="A0A3M0JP59"/>
<dbReference type="PANTHER" id="PTHR13255:SF0">
    <property type="entry name" value="ATAXIN-10"/>
    <property type="match status" value="1"/>
</dbReference>
<dbReference type="GO" id="GO:0031175">
    <property type="term" value="P:neuron projection development"/>
    <property type="evidence" value="ECO:0007669"/>
    <property type="project" value="TreeGrafter"/>
</dbReference>
<keyword evidence="5" id="KW-1185">Reference proteome</keyword>
<dbReference type="GO" id="GO:0005829">
    <property type="term" value="C:cytosol"/>
    <property type="evidence" value="ECO:0007669"/>
    <property type="project" value="TreeGrafter"/>
</dbReference>
<evidence type="ECO:0000256" key="1">
    <source>
        <dbReference type="ARBA" id="ARBA00022618"/>
    </source>
</evidence>
<sequence>MRATGFETLSNASVTLGGTVVLPLSAFFRGPLEVQEQLAWNFSSSDCSGFDLFLVSHLEYIDLSWEILKDYSLPDDQFVSTVTIPLCFIASHLNVCVVSQWAVYAIRNLTEQNERNQALIAQMEQKGLADSSALERMGLEIQQRDDKLILRSARKKPS</sequence>
<protein>
    <recommendedName>
        <fullName evidence="3">Ataxin-10 domain-containing protein</fullName>
    </recommendedName>
</protein>
<keyword evidence="1" id="KW-0132">Cell division</keyword>
<reference evidence="4 5" key="1">
    <citation type="submission" date="2018-07" db="EMBL/GenBank/DDBJ databases">
        <title>A high quality draft genome assembly of the barn swallow (H. rustica rustica).</title>
        <authorList>
            <person name="Formenti G."/>
            <person name="Chiara M."/>
            <person name="Poveda L."/>
            <person name="Francoijs K.-J."/>
            <person name="Bonisoli-Alquati A."/>
            <person name="Canova L."/>
            <person name="Gianfranceschi L."/>
            <person name="Horner D.S."/>
            <person name="Saino N."/>
        </authorList>
    </citation>
    <scope>NUCLEOTIDE SEQUENCE [LARGE SCALE GENOMIC DNA]</scope>
    <source>
        <strain evidence="4">Chelidonia</strain>
        <tissue evidence="4">Blood</tissue>
    </source>
</reference>
<keyword evidence="2" id="KW-0131">Cell cycle</keyword>
<evidence type="ECO:0000256" key="2">
    <source>
        <dbReference type="ARBA" id="ARBA00023306"/>
    </source>
</evidence>
<name>A0A3M0JP59_HIRRU</name>
<dbReference type="InterPro" id="IPR019156">
    <property type="entry name" value="Ataxin-10_domain"/>
</dbReference>
<evidence type="ECO:0000313" key="4">
    <source>
        <dbReference type="EMBL" id="RMC02786.1"/>
    </source>
</evidence>
<feature type="domain" description="Ataxin-10" evidence="3">
    <location>
        <begin position="97"/>
        <end position="147"/>
    </location>
</feature>
<dbReference type="Pfam" id="PF09759">
    <property type="entry name" value="Atx10homo_assoc"/>
    <property type="match status" value="1"/>
</dbReference>
<gene>
    <name evidence="4" type="ORF">DUI87_19977</name>
</gene>
<dbReference type="Proteomes" id="UP000269221">
    <property type="component" value="Unassembled WGS sequence"/>
</dbReference>
<dbReference type="OrthoDB" id="379794at2759"/>
<organism evidence="4 5">
    <name type="scientific">Hirundo rustica rustica</name>
    <dbReference type="NCBI Taxonomy" id="333673"/>
    <lineage>
        <taxon>Eukaryota</taxon>
        <taxon>Metazoa</taxon>
        <taxon>Chordata</taxon>
        <taxon>Craniata</taxon>
        <taxon>Vertebrata</taxon>
        <taxon>Euteleostomi</taxon>
        <taxon>Archelosauria</taxon>
        <taxon>Archosauria</taxon>
        <taxon>Dinosauria</taxon>
        <taxon>Saurischia</taxon>
        <taxon>Theropoda</taxon>
        <taxon>Coelurosauria</taxon>
        <taxon>Aves</taxon>
        <taxon>Neognathae</taxon>
        <taxon>Neoaves</taxon>
        <taxon>Telluraves</taxon>
        <taxon>Australaves</taxon>
        <taxon>Passeriformes</taxon>
        <taxon>Sylvioidea</taxon>
        <taxon>Hirundinidae</taxon>
        <taxon>Hirundo</taxon>
    </lineage>
</organism>
<dbReference type="EMBL" id="QRBI01000131">
    <property type="protein sequence ID" value="RMC02786.1"/>
    <property type="molecule type" value="Genomic_DNA"/>
</dbReference>
<dbReference type="PANTHER" id="PTHR13255">
    <property type="entry name" value="ATAXIN-10"/>
    <property type="match status" value="1"/>
</dbReference>
<dbReference type="InterPro" id="IPR051374">
    <property type="entry name" value="Ataxin-10/CTR86_families"/>
</dbReference>
<evidence type="ECO:0000259" key="3">
    <source>
        <dbReference type="Pfam" id="PF09759"/>
    </source>
</evidence>
<dbReference type="STRING" id="333673.A0A3M0JP59"/>
<dbReference type="GO" id="GO:0051301">
    <property type="term" value="P:cell division"/>
    <property type="evidence" value="ECO:0007669"/>
    <property type="project" value="UniProtKB-KW"/>
</dbReference>
<accession>A0A3M0JP59</accession>